<feature type="domain" description="DUF4139" evidence="1">
    <location>
        <begin position="175"/>
        <end position="473"/>
    </location>
</feature>
<proteinExistence type="predicted"/>
<dbReference type="PANTHER" id="PTHR38075">
    <property type="entry name" value="DUF4139 DOMAIN-CONTAINING PROTEIN"/>
    <property type="match status" value="1"/>
</dbReference>
<dbReference type="RefSeq" id="WP_200281757.1">
    <property type="nucleotide sequence ID" value="NZ_JAENII010000013.1"/>
</dbReference>
<sequence length="474" mass="53690">MKHSILLTALSLPLCQADTALTIYNRDLAVIRETIGLDLKAGVNPVTFDRATARLQADSVVLRDPAGNVTFNILEQSYRNDPVSRSLLLSHFEGQSIDFRQTYPDGRVELTSGKIIRSGHVPGGQPQSPIIEVDGKMRFQLPGEPLFPTLGDDSILRPTLAWDIHSKEAAQLDAQLSYLSQGFRWEADYNFVAPEKGETATLSGWVTVDNRSGTGFTDAKIKLVAGDVNIIQPQPAMSMARAGRAMMEMDALEAKVEEKAFDDFHLYTLPRPLTIRDKETKQVEFLRAPKVKAQKSYVYDAAKMYRFHGGRNTNPIQGQTFPKDVAIFWEFTNDEESGLGMPLPAGRMRFYRADDDDGNLEFVGENNIDHTPRNEELSLYTGNAFDLVGERKITDFSRKDRENWMKETVEVTVKNRSKEAKTIIVREHLWRWSNWKLENASMESEKKDANTIEFTVPLEPDEEKTITYTAHYSW</sequence>
<comment type="caution">
    <text evidence="2">The sequence shown here is derived from an EMBL/GenBank/DDBJ whole genome shotgun (WGS) entry which is preliminary data.</text>
</comment>
<dbReference type="PANTHER" id="PTHR38075:SF1">
    <property type="entry name" value="DUF4139 DOMAIN-CONTAINING PROTEIN"/>
    <property type="match status" value="1"/>
</dbReference>
<dbReference type="EMBL" id="JAENII010000013">
    <property type="protein sequence ID" value="MBK1828406.1"/>
    <property type="molecule type" value="Genomic_DNA"/>
</dbReference>
<keyword evidence="3" id="KW-1185">Reference proteome</keyword>
<gene>
    <name evidence="2" type="ORF">JIN81_15340</name>
</gene>
<evidence type="ECO:0000259" key="1">
    <source>
        <dbReference type="Pfam" id="PF13598"/>
    </source>
</evidence>
<dbReference type="AlphaFoldDB" id="A0A934VGU3"/>
<dbReference type="Proteomes" id="UP000658278">
    <property type="component" value="Unassembled WGS sequence"/>
</dbReference>
<reference evidence="2" key="1">
    <citation type="submission" date="2021-01" db="EMBL/GenBank/DDBJ databases">
        <title>Modified the classification status of verrucomicrobia.</title>
        <authorList>
            <person name="Feng X."/>
        </authorList>
    </citation>
    <scope>NUCLEOTIDE SEQUENCE</scope>
    <source>
        <strain evidence="2">KCTC 22201</strain>
    </source>
</reference>
<accession>A0A934VGU3</accession>
<evidence type="ECO:0000313" key="3">
    <source>
        <dbReference type="Proteomes" id="UP000658278"/>
    </source>
</evidence>
<evidence type="ECO:0000313" key="2">
    <source>
        <dbReference type="EMBL" id="MBK1828406.1"/>
    </source>
</evidence>
<organism evidence="2 3">
    <name type="scientific">Haloferula rosea</name>
    <dbReference type="NCBI Taxonomy" id="490093"/>
    <lineage>
        <taxon>Bacteria</taxon>
        <taxon>Pseudomonadati</taxon>
        <taxon>Verrucomicrobiota</taxon>
        <taxon>Verrucomicrobiia</taxon>
        <taxon>Verrucomicrobiales</taxon>
        <taxon>Verrucomicrobiaceae</taxon>
        <taxon>Haloferula</taxon>
    </lineage>
</organism>
<name>A0A934VGU3_9BACT</name>
<dbReference type="Pfam" id="PF13598">
    <property type="entry name" value="DUF4139"/>
    <property type="match status" value="1"/>
</dbReference>
<protein>
    <submittedName>
        <fullName evidence="2">DUF4139 domain-containing protein</fullName>
    </submittedName>
</protein>
<dbReference type="InterPro" id="IPR037291">
    <property type="entry name" value="DUF4139"/>
</dbReference>